<name>S3V7X3_9LEPT</name>
<dbReference type="STRING" id="1193011.LEP1GSC058_1169"/>
<evidence type="ECO:0000313" key="2">
    <source>
        <dbReference type="Proteomes" id="UP000014540"/>
    </source>
</evidence>
<gene>
    <name evidence="1" type="ORF">LEP1GSC058_1169</name>
</gene>
<dbReference type="Proteomes" id="UP000014540">
    <property type="component" value="Unassembled WGS sequence"/>
</dbReference>
<keyword evidence="2" id="KW-1185">Reference proteome</keyword>
<reference evidence="1" key="1">
    <citation type="submission" date="2013-04" db="EMBL/GenBank/DDBJ databases">
        <authorList>
            <person name="Harkins D.M."/>
            <person name="Durkin A.S."/>
            <person name="Selengut J.D."/>
            <person name="Sanka R."/>
            <person name="DePew J."/>
            <person name="Purushe J."/>
            <person name="Ahmed A."/>
            <person name="van der Linden H."/>
            <person name="Goris M.G.A."/>
            <person name="Hartskeerl R.A."/>
            <person name="Vinetz J.M."/>
            <person name="Sutton G.G."/>
            <person name="Nelson W.C."/>
            <person name="Fouts D.E."/>
        </authorList>
    </citation>
    <scope>NUCLEOTIDE SEQUENCE [LARGE SCALE GENOMIC DNA]</scope>
    <source>
        <strain evidence="1">BUT 6</strain>
    </source>
</reference>
<sequence>MYFQIDSLLNNWILCTNPKAADLDRAQSAIDEWDFNESRPLMKFKGFRWHKAKVIKILKNLGIFK</sequence>
<dbReference type="EMBL" id="AKWZ02000011">
    <property type="protein sequence ID" value="EPG72500.1"/>
    <property type="molecule type" value="Genomic_DNA"/>
</dbReference>
<protein>
    <submittedName>
        <fullName evidence="1">Uncharacterized protein</fullName>
    </submittedName>
</protein>
<organism evidence="1 2">
    <name type="scientific">Leptospira fainei serovar Hurstbridge str. BUT 6</name>
    <dbReference type="NCBI Taxonomy" id="1193011"/>
    <lineage>
        <taxon>Bacteria</taxon>
        <taxon>Pseudomonadati</taxon>
        <taxon>Spirochaetota</taxon>
        <taxon>Spirochaetia</taxon>
        <taxon>Leptospirales</taxon>
        <taxon>Leptospiraceae</taxon>
        <taxon>Leptospira</taxon>
    </lineage>
</organism>
<comment type="caution">
    <text evidence="1">The sequence shown here is derived from an EMBL/GenBank/DDBJ whole genome shotgun (WGS) entry which is preliminary data.</text>
</comment>
<evidence type="ECO:0000313" key="1">
    <source>
        <dbReference type="EMBL" id="EPG72500.1"/>
    </source>
</evidence>
<proteinExistence type="predicted"/>
<dbReference type="AlphaFoldDB" id="S3V7X3"/>
<accession>S3V7X3</accession>